<evidence type="ECO:0000313" key="2">
    <source>
        <dbReference type="EMBL" id="OTY45777.1"/>
    </source>
</evidence>
<dbReference type="InterPro" id="IPR051678">
    <property type="entry name" value="AGP_Transferase"/>
</dbReference>
<name>A0A243BIP3_BACTU</name>
<dbReference type="InterPro" id="IPR002575">
    <property type="entry name" value="Aminoglycoside_PTrfase"/>
</dbReference>
<dbReference type="AlphaFoldDB" id="A0A243BIP3"/>
<dbReference type="Pfam" id="PF01636">
    <property type="entry name" value="APH"/>
    <property type="match status" value="1"/>
</dbReference>
<keyword evidence="2" id="KW-0808">Transferase</keyword>
<dbReference type="GO" id="GO:0016740">
    <property type="term" value="F:transferase activity"/>
    <property type="evidence" value="ECO:0007669"/>
    <property type="project" value="UniProtKB-KW"/>
</dbReference>
<dbReference type="EMBL" id="NFDL01000041">
    <property type="protein sequence ID" value="OTY45777.1"/>
    <property type="molecule type" value="Genomic_DNA"/>
</dbReference>
<accession>A0A243BIP3</accession>
<dbReference type="SUPFAM" id="SSF56112">
    <property type="entry name" value="Protein kinase-like (PK-like)"/>
    <property type="match status" value="1"/>
</dbReference>
<comment type="caution">
    <text evidence="2">The sequence shown here is derived from an EMBL/GenBank/DDBJ whole genome shotgun (WGS) entry which is preliminary data.</text>
</comment>
<organism evidence="2 3">
    <name type="scientific">Bacillus thuringiensis serovar pingluonsis</name>
    <dbReference type="NCBI Taxonomy" id="180881"/>
    <lineage>
        <taxon>Bacteria</taxon>
        <taxon>Bacillati</taxon>
        <taxon>Bacillota</taxon>
        <taxon>Bacilli</taxon>
        <taxon>Bacillales</taxon>
        <taxon>Bacillaceae</taxon>
        <taxon>Bacillus</taxon>
        <taxon>Bacillus cereus group</taxon>
    </lineage>
</organism>
<dbReference type="Gene3D" id="3.90.1200.10">
    <property type="match status" value="1"/>
</dbReference>
<dbReference type="PANTHER" id="PTHR21310">
    <property type="entry name" value="AMINOGLYCOSIDE PHOSPHOTRANSFERASE-RELATED-RELATED"/>
    <property type="match status" value="1"/>
</dbReference>
<feature type="domain" description="Aminoglycoside phosphotransferase" evidence="1">
    <location>
        <begin position="21"/>
        <end position="232"/>
    </location>
</feature>
<reference evidence="2 3" key="1">
    <citation type="submission" date="2016-10" db="EMBL/GenBank/DDBJ databases">
        <title>Comparative genomics of Bacillus thuringiensis reveals a path to pathogens against multiple invertebrate hosts.</title>
        <authorList>
            <person name="Zheng J."/>
            <person name="Gao Q."/>
            <person name="Liu H."/>
            <person name="Peng D."/>
            <person name="Ruan L."/>
            <person name="Sun M."/>
        </authorList>
    </citation>
    <scope>NUCLEOTIDE SEQUENCE [LARGE SCALE GENOMIC DNA]</scope>
    <source>
        <strain evidence="2">BGSC 4BX1</strain>
    </source>
</reference>
<evidence type="ECO:0000313" key="3">
    <source>
        <dbReference type="Proteomes" id="UP000195089"/>
    </source>
</evidence>
<sequence>MDMLQQVIDRFKLNVLAVENVPESFSSTVYKIQLINHRTVYIKIPYSKVKLEREYTVLKRLRNELPVPEMLDYWEGNEDVTGALLLSEIKGVPITEKMDTALAYDIGVHHAMLHAIIPNEHDFNSPVSNVYGKWSEFIKRQFYSFAEDVKEVIDPYLYEQSLQHFGRQVKLLPSPDGPSFIHMDFRPGNILVHENQVVGIIDFESTRIGATEIDFTKINSDILMKSPGTWDAYQKGYESIRPLINLQEVLPFYRFTDAFNAIGWCKRRGIEEHQAFLQESVAYLNVLFMKEG</sequence>
<proteinExistence type="predicted"/>
<dbReference type="InterPro" id="IPR011009">
    <property type="entry name" value="Kinase-like_dom_sf"/>
</dbReference>
<dbReference type="Proteomes" id="UP000195089">
    <property type="component" value="Unassembled WGS sequence"/>
</dbReference>
<protein>
    <submittedName>
        <fullName evidence="2">Phosphotransferase</fullName>
    </submittedName>
</protein>
<dbReference type="RefSeq" id="WP_088119435.1">
    <property type="nucleotide sequence ID" value="NZ_NFDL01000041.1"/>
</dbReference>
<gene>
    <name evidence="2" type="ORF">BK742_11820</name>
</gene>
<evidence type="ECO:0000259" key="1">
    <source>
        <dbReference type="Pfam" id="PF01636"/>
    </source>
</evidence>